<evidence type="ECO:0000313" key="3">
    <source>
        <dbReference type="Proteomes" id="UP000829196"/>
    </source>
</evidence>
<accession>A0A8T3ARJ1</accession>
<proteinExistence type="predicted"/>
<comment type="caution">
    <text evidence="2">The sequence shown here is derived from an EMBL/GenBank/DDBJ whole genome shotgun (WGS) entry which is preliminary data.</text>
</comment>
<gene>
    <name evidence="2" type="ORF">KFK09_019632</name>
</gene>
<dbReference type="EMBL" id="JAGYWB010000014">
    <property type="protein sequence ID" value="KAI0498740.1"/>
    <property type="molecule type" value="Genomic_DNA"/>
</dbReference>
<evidence type="ECO:0000313" key="2">
    <source>
        <dbReference type="EMBL" id="KAI0498740.1"/>
    </source>
</evidence>
<feature type="compositionally biased region" description="Basic residues" evidence="1">
    <location>
        <begin position="394"/>
        <end position="418"/>
    </location>
</feature>
<name>A0A8T3ARJ1_DENNO</name>
<protein>
    <recommendedName>
        <fullName evidence="4">DUF4283 domain-containing protein</fullName>
    </recommendedName>
</protein>
<dbReference type="PANTHER" id="PTHR31286">
    <property type="entry name" value="GLYCINE-RICH CELL WALL STRUCTURAL PROTEIN 1.8-LIKE"/>
    <property type="match status" value="1"/>
</dbReference>
<keyword evidence="3" id="KW-1185">Reference proteome</keyword>
<evidence type="ECO:0008006" key="4">
    <source>
        <dbReference type="Google" id="ProtNLM"/>
    </source>
</evidence>
<dbReference type="InterPro" id="IPR040256">
    <property type="entry name" value="At4g02000-like"/>
</dbReference>
<dbReference type="AlphaFoldDB" id="A0A8T3ARJ1"/>
<sequence>MSVPTSSTQGVGPPLTGKTRSFKDVVSGPSSLLLLKCSLCIRLSKVVWLCFLRRVWFSSWLRLSLSRWLGCQMRLLKWSPNFDVREESPIAPVWLAFPNLRLHFFNTQILFGLASVFGRPLQTDQATASLSRPSVARILVELDVTKKHPQEIWMHGHGINDCFRLHPHLRKEKIAIKPNEVKNNGVSSVLPVIDTNAQVLGEELVDGNGVELVNLPPNLPDTNIVVPDPSAKEGSVAHLPQIVEAGSLDNIEQGKWDKAEIVKSSDELVVVLNEGVVVSSNTLEIFNKTATNTNDVFDNALVTSSSPLVIPINSNAACPQNKVTGKKQVNNSTKEDGVLFLEDESLASTPLDGEMNNDFPLSDHFNSDAFTDTEIEITAKCYARMDNDLSFSKSRGKRGKPRNVARHSPRNTRSHTTH</sequence>
<organism evidence="2 3">
    <name type="scientific">Dendrobium nobile</name>
    <name type="common">Orchid</name>
    <dbReference type="NCBI Taxonomy" id="94219"/>
    <lineage>
        <taxon>Eukaryota</taxon>
        <taxon>Viridiplantae</taxon>
        <taxon>Streptophyta</taxon>
        <taxon>Embryophyta</taxon>
        <taxon>Tracheophyta</taxon>
        <taxon>Spermatophyta</taxon>
        <taxon>Magnoliopsida</taxon>
        <taxon>Liliopsida</taxon>
        <taxon>Asparagales</taxon>
        <taxon>Orchidaceae</taxon>
        <taxon>Epidendroideae</taxon>
        <taxon>Malaxideae</taxon>
        <taxon>Dendrobiinae</taxon>
        <taxon>Dendrobium</taxon>
    </lineage>
</organism>
<dbReference type="PANTHER" id="PTHR31286:SF179">
    <property type="entry name" value="RNASE H TYPE-1 DOMAIN-CONTAINING PROTEIN"/>
    <property type="match status" value="1"/>
</dbReference>
<reference evidence="2" key="1">
    <citation type="journal article" date="2022" name="Front. Genet.">
        <title>Chromosome-Scale Assembly of the Dendrobium nobile Genome Provides Insights Into the Molecular Mechanism of the Biosynthesis of the Medicinal Active Ingredient of Dendrobium.</title>
        <authorList>
            <person name="Xu Q."/>
            <person name="Niu S.-C."/>
            <person name="Li K.-L."/>
            <person name="Zheng P.-J."/>
            <person name="Zhang X.-J."/>
            <person name="Jia Y."/>
            <person name="Liu Y."/>
            <person name="Niu Y.-X."/>
            <person name="Yu L.-H."/>
            <person name="Chen D.-F."/>
            <person name="Zhang G.-Q."/>
        </authorList>
    </citation>
    <scope>NUCLEOTIDE SEQUENCE</scope>
    <source>
        <tissue evidence="2">Leaf</tissue>
    </source>
</reference>
<feature type="region of interest" description="Disordered" evidence="1">
    <location>
        <begin position="390"/>
        <end position="418"/>
    </location>
</feature>
<dbReference type="Proteomes" id="UP000829196">
    <property type="component" value="Unassembled WGS sequence"/>
</dbReference>
<evidence type="ECO:0000256" key="1">
    <source>
        <dbReference type="SAM" id="MobiDB-lite"/>
    </source>
</evidence>